<dbReference type="GO" id="GO:0005886">
    <property type="term" value="C:plasma membrane"/>
    <property type="evidence" value="ECO:0007669"/>
    <property type="project" value="UniProtKB-SubCell"/>
</dbReference>
<evidence type="ECO:0000259" key="10">
    <source>
        <dbReference type="Pfam" id="PF04535"/>
    </source>
</evidence>
<protein>
    <recommendedName>
        <fullName evidence="10">Casparian strip membrane protein domain-containing protein</fullName>
    </recommendedName>
</protein>
<dbReference type="PANTHER" id="PTHR33573">
    <property type="entry name" value="CASP-LIKE PROTEIN 4A4"/>
    <property type="match status" value="1"/>
</dbReference>
<evidence type="ECO:0000256" key="3">
    <source>
        <dbReference type="ARBA" id="ARBA00011489"/>
    </source>
</evidence>
<evidence type="ECO:0000256" key="7">
    <source>
        <dbReference type="ARBA" id="ARBA00023136"/>
    </source>
</evidence>
<dbReference type="InterPro" id="IPR006702">
    <property type="entry name" value="CASP_dom"/>
</dbReference>
<evidence type="ECO:0000256" key="6">
    <source>
        <dbReference type="ARBA" id="ARBA00022989"/>
    </source>
</evidence>
<proteinExistence type="inferred from homology"/>
<evidence type="ECO:0000256" key="1">
    <source>
        <dbReference type="ARBA" id="ARBA00004651"/>
    </source>
</evidence>
<reference evidence="11" key="1">
    <citation type="submission" date="2021-01" db="UniProtKB">
        <authorList>
            <consortium name="EnsemblPlants"/>
        </authorList>
    </citation>
    <scope>IDENTIFICATION</scope>
</reference>
<feature type="compositionally biased region" description="Polar residues" evidence="8">
    <location>
        <begin position="15"/>
        <end position="25"/>
    </location>
</feature>
<sequence>MERREVAHQKRDSFFRSQQPASIDTVTPRLQPEPRRQPSFSSPAYSPAVSPSFSDHTSRGFYSPRGGEDDEEDGVEDDYEGEEELHEVDERGRFYRPRSPPVTTTVSRSVRVEPKVVTRVDTGAKEREVVERRVEEEGGLDFGGGRASARRRWEGRNTIVFDSGPKEVVASARRVVEEENLQFGDGRGRKSEARNTIVLDSGPKEKEVVASARRDVEGESVELREGRGRKSESRSTIVFDSGPKEVVASARRDVEEERVELRDGRARKAEAKNTIVFDSGPKEVVTAKRVVEEGSLEFRDGRGLKSEGRTTIMFDSGPKVVYESRPREEQVVEARTVLYEPKEEEFESARVVLEGGESGVRSGGEGVKPSLRKRQEGRRSEVLAMRKAALWLRVLGFVLCLISFSIMAANKNKGWALDSSHRYKEFRYCMAVSILGFAYAAAQACIAAYHLGTGKYSNHQSQFRYCLDFFMDQAISYLLISASSSAATRVEDWVSNWGRDKFPQMASMSVIVSFLAFGAFAFSSLVSGYNLCSLNVT</sequence>
<feature type="compositionally biased region" description="Low complexity" evidence="8">
    <location>
        <begin position="38"/>
        <end position="54"/>
    </location>
</feature>
<keyword evidence="5 9" id="KW-0812">Transmembrane</keyword>
<evidence type="ECO:0000256" key="2">
    <source>
        <dbReference type="ARBA" id="ARBA00007651"/>
    </source>
</evidence>
<keyword evidence="7 9" id="KW-0472">Membrane</keyword>
<evidence type="ECO:0000256" key="9">
    <source>
        <dbReference type="SAM" id="Phobius"/>
    </source>
</evidence>
<dbReference type="PANTHER" id="PTHR33573:SF38">
    <property type="entry name" value="CASP-LIKE PROTEIN 4A1"/>
    <property type="match status" value="1"/>
</dbReference>
<dbReference type="Proteomes" id="UP000594263">
    <property type="component" value="Unplaced"/>
</dbReference>
<dbReference type="AlphaFoldDB" id="A0A7N0T2K9"/>
<evidence type="ECO:0000256" key="5">
    <source>
        <dbReference type="ARBA" id="ARBA00022692"/>
    </source>
</evidence>
<feature type="transmembrane region" description="Helical" evidence="9">
    <location>
        <begin position="388"/>
        <end position="407"/>
    </location>
</feature>
<dbReference type="Gramene" id="Kaladp0019s0022.1.v1.1">
    <property type="protein sequence ID" value="Kaladp0019s0022.1.v1.1"/>
    <property type="gene ID" value="Kaladp0019s0022.v1.1"/>
</dbReference>
<dbReference type="Pfam" id="PF04535">
    <property type="entry name" value="CASP_dom"/>
    <property type="match status" value="1"/>
</dbReference>
<evidence type="ECO:0000256" key="4">
    <source>
        <dbReference type="ARBA" id="ARBA00022475"/>
    </source>
</evidence>
<keyword evidence="4" id="KW-1003">Cell membrane</keyword>
<name>A0A7N0T2K9_KALFE</name>
<comment type="subunit">
    <text evidence="3">Homodimer and heterodimers.</text>
</comment>
<feature type="transmembrane region" description="Helical" evidence="9">
    <location>
        <begin position="428"/>
        <end position="449"/>
    </location>
</feature>
<feature type="compositionally biased region" description="Acidic residues" evidence="8">
    <location>
        <begin position="68"/>
        <end position="87"/>
    </location>
</feature>
<evidence type="ECO:0000313" key="12">
    <source>
        <dbReference type="Proteomes" id="UP000594263"/>
    </source>
</evidence>
<feature type="transmembrane region" description="Helical" evidence="9">
    <location>
        <begin position="508"/>
        <end position="529"/>
    </location>
</feature>
<dbReference type="EnsemblPlants" id="Kaladp0019s0022.1.v1.1">
    <property type="protein sequence ID" value="Kaladp0019s0022.1.v1.1"/>
    <property type="gene ID" value="Kaladp0019s0022.v1.1"/>
</dbReference>
<comment type="subcellular location">
    <subcellularLocation>
        <location evidence="1">Cell membrane</location>
        <topology evidence="1">Multi-pass membrane protein</topology>
    </subcellularLocation>
</comment>
<accession>A0A7N0T2K9</accession>
<feature type="region of interest" description="Disordered" evidence="8">
    <location>
        <begin position="1"/>
        <end position="109"/>
    </location>
</feature>
<feature type="domain" description="Casparian strip membrane protein" evidence="10">
    <location>
        <begin position="385"/>
        <end position="517"/>
    </location>
</feature>
<comment type="similarity">
    <text evidence="2">Belongs to the Casparian strip membrane proteins (CASP) family.</text>
</comment>
<organism evidence="11 12">
    <name type="scientific">Kalanchoe fedtschenkoi</name>
    <name type="common">Lavender scallops</name>
    <name type="synonym">South American air plant</name>
    <dbReference type="NCBI Taxonomy" id="63787"/>
    <lineage>
        <taxon>Eukaryota</taxon>
        <taxon>Viridiplantae</taxon>
        <taxon>Streptophyta</taxon>
        <taxon>Embryophyta</taxon>
        <taxon>Tracheophyta</taxon>
        <taxon>Spermatophyta</taxon>
        <taxon>Magnoliopsida</taxon>
        <taxon>eudicotyledons</taxon>
        <taxon>Gunneridae</taxon>
        <taxon>Pentapetalae</taxon>
        <taxon>Saxifragales</taxon>
        <taxon>Crassulaceae</taxon>
        <taxon>Kalanchoe</taxon>
    </lineage>
</organism>
<feature type="compositionally biased region" description="Basic and acidic residues" evidence="8">
    <location>
        <begin position="1"/>
        <end position="14"/>
    </location>
</feature>
<keyword evidence="6 9" id="KW-1133">Transmembrane helix</keyword>
<evidence type="ECO:0000256" key="8">
    <source>
        <dbReference type="SAM" id="MobiDB-lite"/>
    </source>
</evidence>
<keyword evidence="12" id="KW-1185">Reference proteome</keyword>
<evidence type="ECO:0000313" key="11">
    <source>
        <dbReference type="EnsemblPlants" id="Kaladp0019s0022.1.v1.1"/>
    </source>
</evidence>